<protein>
    <submittedName>
        <fullName evidence="2">Uncharacterized protein</fullName>
    </submittedName>
</protein>
<feature type="region of interest" description="Disordered" evidence="1">
    <location>
        <begin position="1"/>
        <end position="80"/>
    </location>
</feature>
<name>A0A9Q1IFB7_SYNKA</name>
<evidence type="ECO:0000256" key="1">
    <source>
        <dbReference type="SAM" id="MobiDB-lite"/>
    </source>
</evidence>
<feature type="compositionally biased region" description="Polar residues" evidence="1">
    <location>
        <begin position="169"/>
        <end position="178"/>
    </location>
</feature>
<feature type="compositionally biased region" description="Basic and acidic residues" evidence="1">
    <location>
        <begin position="19"/>
        <end position="30"/>
    </location>
</feature>
<proteinExistence type="predicted"/>
<organism evidence="2 3">
    <name type="scientific">Synaphobranchus kaupii</name>
    <name type="common">Kaup's arrowtooth eel</name>
    <dbReference type="NCBI Taxonomy" id="118154"/>
    <lineage>
        <taxon>Eukaryota</taxon>
        <taxon>Metazoa</taxon>
        <taxon>Chordata</taxon>
        <taxon>Craniata</taxon>
        <taxon>Vertebrata</taxon>
        <taxon>Euteleostomi</taxon>
        <taxon>Actinopterygii</taxon>
        <taxon>Neopterygii</taxon>
        <taxon>Teleostei</taxon>
        <taxon>Anguilliformes</taxon>
        <taxon>Synaphobranchidae</taxon>
        <taxon>Synaphobranchus</taxon>
    </lineage>
</organism>
<dbReference type="Proteomes" id="UP001152622">
    <property type="component" value="Chromosome 16"/>
</dbReference>
<feature type="compositionally biased region" description="Basic and acidic residues" evidence="1">
    <location>
        <begin position="106"/>
        <end position="115"/>
    </location>
</feature>
<sequence>MRRGIRTEARARKGSQGQRYREIMRPREHGGGNWIVMGMIRREREKGRAGRRGGAPGERDRSQDRLSGRKTHGTDQESQVAGSFLSCLKPFFLAGVCVRNTATALDSERDSDSPRNARSTSSPPPPRTGRNDKTERASPTDRPPADRPDRSPSEPTSRYHPSDSARARSPTTPKTARD</sequence>
<comment type="caution">
    <text evidence="2">The sequence shown here is derived from an EMBL/GenBank/DDBJ whole genome shotgun (WGS) entry which is preliminary data.</text>
</comment>
<feature type="compositionally biased region" description="Basic and acidic residues" evidence="1">
    <location>
        <begin position="1"/>
        <end position="11"/>
    </location>
</feature>
<keyword evidence="3" id="KW-1185">Reference proteome</keyword>
<feature type="compositionally biased region" description="Basic and acidic residues" evidence="1">
    <location>
        <begin position="57"/>
        <end position="75"/>
    </location>
</feature>
<feature type="region of interest" description="Disordered" evidence="1">
    <location>
        <begin position="104"/>
        <end position="178"/>
    </location>
</feature>
<gene>
    <name evidence="2" type="ORF">SKAU_G00343510</name>
</gene>
<evidence type="ECO:0000313" key="3">
    <source>
        <dbReference type="Proteomes" id="UP001152622"/>
    </source>
</evidence>
<accession>A0A9Q1IFB7</accession>
<reference evidence="2" key="1">
    <citation type="journal article" date="2023" name="Science">
        <title>Genome structures resolve the early diversification of teleost fishes.</title>
        <authorList>
            <person name="Parey E."/>
            <person name="Louis A."/>
            <person name="Montfort J."/>
            <person name="Bouchez O."/>
            <person name="Roques C."/>
            <person name="Iampietro C."/>
            <person name="Lluch J."/>
            <person name="Castinel A."/>
            <person name="Donnadieu C."/>
            <person name="Desvignes T."/>
            <person name="Floi Bucao C."/>
            <person name="Jouanno E."/>
            <person name="Wen M."/>
            <person name="Mejri S."/>
            <person name="Dirks R."/>
            <person name="Jansen H."/>
            <person name="Henkel C."/>
            <person name="Chen W.J."/>
            <person name="Zahm M."/>
            <person name="Cabau C."/>
            <person name="Klopp C."/>
            <person name="Thompson A.W."/>
            <person name="Robinson-Rechavi M."/>
            <person name="Braasch I."/>
            <person name="Lecointre G."/>
            <person name="Bobe J."/>
            <person name="Postlethwait J.H."/>
            <person name="Berthelot C."/>
            <person name="Roest Crollius H."/>
            <person name="Guiguen Y."/>
        </authorList>
    </citation>
    <scope>NUCLEOTIDE SEQUENCE</scope>
    <source>
        <strain evidence="2">WJC10195</strain>
    </source>
</reference>
<evidence type="ECO:0000313" key="2">
    <source>
        <dbReference type="EMBL" id="KAJ8339718.1"/>
    </source>
</evidence>
<feature type="compositionally biased region" description="Basic and acidic residues" evidence="1">
    <location>
        <begin position="129"/>
        <end position="152"/>
    </location>
</feature>
<dbReference type="EMBL" id="JAINUF010000016">
    <property type="protein sequence ID" value="KAJ8339718.1"/>
    <property type="molecule type" value="Genomic_DNA"/>
</dbReference>
<dbReference type="AlphaFoldDB" id="A0A9Q1IFB7"/>